<dbReference type="SUPFAM" id="SSF57701">
    <property type="entry name" value="Zn2/Cys6 DNA-binding domain"/>
    <property type="match status" value="1"/>
</dbReference>
<feature type="region of interest" description="Disordered" evidence="8">
    <location>
        <begin position="738"/>
        <end position="764"/>
    </location>
</feature>
<dbReference type="AlphaFoldDB" id="A0AAD5TWL5"/>
<sequence length="925" mass="98990">MSLATSSAPFVKSDSAAAAVAAAAAAIPGAAPAGLSPDNHQPPLKKQRKPRIQACDRCRTRKRKCNGARPVCSNCTTARARGQLEVACSYAEKKKRPRRQRRDVLLSRLEALEQLLKPFQAAEAACGGAPGSSAAGASQAVTSAAVAATRAEIAGIMQGLAARGSISTASTRTESAENLDDGDMDADGDADGDGSESSGGENSDGESYGESHTGSYGGSCSMHGVMNGSGGHRRQSTWDGSQASSAAMTDPSTNSTTNIPLFDAIAWPALVAEDEMMESSELTYTISPSQFSPAPPPSVMSVGTTAASSPMSNATHAPSLSPRAIVPQQQEPPHLFTHLIALYFEVINPCMPVFDEEDFFANLIPVNNHPPAVLYAMYAYATPYSRHPALFEELYGNPLAASELFHAEATRSLHGIQNQVTRMQVLIMLGKWNFGMNQVARAYQLLSAAIQASERSRLGYFGGHDKQRLIPLWGPAPVDAPLHTLKSMRATWALCFTADTYISMTTDVGLAIEESSYVHLLAEAVEGARAVAADPTLALADIRPPQEGDGSWRRILEGHPSFSVQDFRPHAWSPPVDQLEVACSQTKPWFLQLQFILRRITRFCRAVPFDSHMYDGTSAGIVLSVLPNSGGATPMTREAERSRLHNVLLEWWASIPATERAFDDLNAFRSGNPVPPLPSVAQLGSYQYAMMNVFFVAAFSHLHHREEGTIDAMPGNSAIGYATRCPVSSSAAGTNISATSLSSASSSSPLQQQQPPSPPPPRATSREILGLALRAQVFLIRSIYAANGFDSIPPAPSTNSSATNYVGFSPQHPPPPAILIQNPMTLYACWSAAEAALVDLSRTPRGSAEREAMTKEMFALVAGVFLPVLDSSVRIWPVGRVYAERLRDAAHKIQRGEVVRPMRAQLVGINEVQERMGSLGVGLSL</sequence>
<feature type="region of interest" description="Disordered" evidence="8">
    <location>
        <begin position="30"/>
        <end position="52"/>
    </location>
</feature>
<feature type="compositionally biased region" description="Polar residues" evidence="8">
    <location>
        <begin position="301"/>
        <end position="318"/>
    </location>
</feature>
<feature type="compositionally biased region" description="Low complexity" evidence="8">
    <location>
        <begin position="738"/>
        <end position="754"/>
    </location>
</feature>
<feature type="compositionally biased region" description="Low complexity" evidence="8">
    <location>
        <begin position="195"/>
        <end position="211"/>
    </location>
</feature>
<evidence type="ECO:0000256" key="6">
    <source>
        <dbReference type="ARBA" id="ARBA00023163"/>
    </source>
</evidence>
<dbReference type="Proteomes" id="UP001212152">
    <property type="component" value="Unassembled WGS sequence"/>
</dbReference>
<feature type="region of interest" description="Disordered" evidence="8">
    <location>
        <begin position="288"/>
        <end position="319"/>
    </location>
</feature>
<evidence type="ECO:0000256" key="3">
    <source>
        <dbReference type="ARBA" id="ARBA00022833"/>
    </source>
</evidence>
<proteinExistence type="predicted"/>
<dbReference type="EMBL" id="JADGJQ010000001">
    <property type="protein sequence ID" value="KAJ3185465.1"/>
    <property type="molecule type" value="Genomic_DNA"/>
</dbReference>
<evidence type="ECO:0000256" key="7">
    <source>
        <dbReference type="ARBA" id="ARBA00023242"/>
    </source>
</evidence>
<evidence type="ECO:0000256" key="4">
    <source>
        <dbReference type="ARBA" id="ARBA00023015"/>
    </source>
</evidence>
<keyword evidence="5" id="KW-0238">DNA-binding</keyword>
<protein>
    <recommendedName>
        <fullName evidence="9">Zn(2)-C6 fungal-type domain-containing protein</fullName>
    </recommendedName>
</protein>
<dbReference type="Gene3D" id="4.10.240.10">
    <property type="entry name" value="Zn(2)-C6 fungal-type DNA-binding domain"/>
    <property type="match status" value="1"/>
</dbReference>
<evidence type="ECO:0000313" key="10">
    <source>
        <dbReference type="EMBL" id="KAJ3185465.1"/>
    </source>
</evidence>
<dbReference type="InterPro" id="IPR007219">
    <property type="entry name" value="XnlR_reg_dom"/>
</dbReference>
<dbReference type="GO" id="GO:0006351">
    <property type="term" value="P:DNA-templated transcription"/>
    <property type="evidence" value="ECO:0007669"/>
    <property type="project" value="InterPro"/>
</dbReference>
<comment type="subcellular location">
    <subcellularLocation>
        <location evidence="1">Nucleus</location>
    </subcellularLocation>
</comment>
<evidence type="ECO:0000256" key="8">
    <source>
        <dbReference type="SAM" id="MobiDB-lite"/>
    </source>
</evidence>
<accession>A0AAD5TWL5</accession>
<dbReference type="GO" id="GO:0005634">
    <property type="term" value="C:nucleus"/>
    <property type="evidence" value="ECO:0007669"/>
    <property type="project" value="UniProtKB-SubCell"/>
</dbReference>
<dbReference type="InterPro" id="IPR036864">
    <property type="entry name" value="Zn2-C6_fun-type_DNA-bd_sf"/>
</dbReference>
<dbReference type="InterPro" id="IPR051615">
    <property type="entry name" value="Transcr_Regulatory_Elem"/>
</dbReference>
<feature type="region of interest" description="Disordered" evidence="8">
    <location>
        <begin position="164"/>
        <end position="258"/>
    </location>
</feature>
<keyword evidence="3" id="KW-0862">Zinc</keyword>
<keyword evidence="11" id="KW-1185">Reference proteome</keyword>
<comment type="caution">
    <text evidence="10">The sequence shown here is derived from an EMBL/GenBank/DDBJ whole genome shotgun (WGS) entry which is preliminary data.</text>
</comment>
<evidence type="ECO:0000256" key="5">
    <source>
        <dbReference type="ARBA" id="ARBA00023125"/>
    </source>
</evidence>
<dbReference type="Pfam" id="PF00172">
    <property type="entry name" value="Zn_clus"/>
    <property type="match status" value="1"/>
</dbReference>
<dbReference type="SMART" id="SM00066">
    <property type="entry name" value="GAL4"/>
    <property type="match status" value="1"/>
</dbReference>
<dbReference type="GO" id="GO:0000981">
    <property type="term" value="F:DNA-binding transcription factor activity, RNA polymerase II-specific"/>
    <property type="evidence" value="ECO:0007669"/>
    <property type="project" value="InterPro"/>
</dbReference>
<dbReference type="PANTHER" id="PTHR31313:SF81">
    <property type="entry name" value="TY1 ENHANCER ACTIVATOR"/>
    <property type="match status" value="1"/>
</dbReference>
<feature type="compositionally biased region" description="Acidic residues" evidence="8">
    <location>
        <begin position="177"/>
        <end position="194"/>
    </location>
</feature>
<keyword evidence="4" id="KW-0805">Transcription regulation</keyword>
<dbReference type="PANTHER" id="PTHR31313">
    <property type="entry name" value="TY1 ENHANCER ACTIVATOR"/>
    <property type="match status" value="1"/>
</dbReference>
<evidence type="ECO:0000256" key="2">
    <source>
        <dbReference type="ARBA" id="ARBA00022723"/>
    </source>
</evidence>
<feature type="domain" description="Zn(2)-C6 fungal-type" evidence="9">
    <location>
        <begin position="54"/>
        <end position="90"/>
    </location>
</feature>
<evidence type="ECO:0000313" key="11">
    <source>
        <dbReference type="Proteomes" id="UP001212152"/>
    </source>
</evidence>
<evidence type="ECO:0000259" key="9">
    <source>
        <dbReference type="PROSITE" id="PS50048"/>
    </source>
</evidence>
<dbReference type="PROSITE" id="PS50048">
    <property type="entry name" value="ZN2_CY6_FUNGAL_2"/>
    <property type="match status" value="1"/>
</dbReference>
<keyword evidence="2" id="KW-0479">Metal-binding</keyword>
<dbReference type="Pfam" id="PF04082">
    <property type="entry name" value="Fungal_trans"/>
    <property type="match status" value="1"/>
</dbReference>
<gene>
    <name evidence="10" type="ORF">HDU87_000086</name>
</gene>
<dbReference type="InterPro" id="IPR001138">
    <property type="entry name" value="Zn2Cys6_DnaBD"/>
</dbReference>
<dbReference type="CDD" id="cd12148">
    <property type="entry name" value="fungal_TF_MHR"/>
    <property type="match status" value="1"/>
</dbReference>
<feature type="compositionally biased region" description="Polar residues" evidence="8">
    <location>
        <begin position="237"/>
        <end position="258"/>
    </location>
</feature>
<name>A0AAD5TWL5_9FUNG</name>
<dbReference type="GO" id="GO:0008270">
    <property type="term" value="F:zinc ion binding"/>
    <property type="evidence" value="ECO:0007669"/>
    <property type="project" value="InterPro"/>
</dbReference>
<organism evidence="10 11">
    <name type="scientific">Geranomyces variabilis</name>
    <dbReference type="NCBI Taxonomy" id="109894"/>
    <lineage>
        <taxon>Eukaryota</taxon>
        <taxon>Fungi</taxon>
        <taxon>Fungi incertae sedis</taxon>
        <taxon>Chytridiomycota</taxon>
        <taxon>Chytridiomycota incertae sedis</taxon>
        <taxon>Chytridiomycetes</taxon>
        <taxon>Spizellomycetales</taxon>
        <taxon>Powellomycetaceae</taxon>
        <taxon>Geranomyces</taxon>
    </lineage>
</organism>
<keyword evidence="6" id="KW-0804">Transcription</keyword>
<evidence type="ECO:0000256" key="1">
    <source>
        <dbReference type="ARBA" id="ARBA00004123"/>
    </source>
</evidence>
<reference evidence="10" key="1">
    <citation type="submission" date="2020-05" db="EMBL/GenBank/DDBJ databases">
        <title>Phylogenomic resolution of chytrid fungi.</title>
        <authorList>
            <person name="Stajich J.E."/>
            <person name="Amses K."/>
            <person name="Simmons R."/>
            <person name="Seto K."/>
            <person name="Myers J."/>
            <person name="Bonds A."/>
            <person name="Quandt C.A."/>
            <person name="Barry K."/>
            <person name="Liu P."/>
            <person name="Grigoriev I."/>
            <person name="Longcore J.E."/>
            <person name="James T.Y."/>
        </authorList>
    </citation>
    <scope>NUCLEOTIDE SEQUENCE</scope>
    <source>
        <strain evidence="10">JEL0379</strain>
    </source>
</reference>
<dbReference type="CDD" id="cd00067">
    <property type="entry name" value="GAL4"/>
    <property type="match status" value="1"/>
</dbReference>
<keyword evidence="7" id="KW-0539">Nucleus</keyword>
<dbReference type="GO" id="GO:0003677">
    <property type="term" value="F:DNA binding"/>
    <property type="evidence" value="ECO:0007669"/>
    <property type="project" value="UniProtKB-KW"/>
</dbReference>